<keyword evidence="3" id="KW-0808">Transferase</keyword>
<dbReference type="InterPro" id="IPR013630">
    <property type="entry name" value="Methyltransf_Zn-bd_dom_put"/>
</dbReference>
<dbReference type="Pfam" id="PF08421">
    <property type="entry name" value="Methyltransf_13"/>
    <property type="match status" value="1"/>
</dbReference>
<gene>
    <name evidence="3" type="ORF">ACFQ34_11835</name>
</gene>
<comment type="caution">
    <text evidence="3">The sequence shown here is derived from an EMBL/GenBank/DDBJ whole genome shotgun (WGS) entry which is preliminary data.</text>
</comment>
<protein>
    <submittedName>
        <fullName evidence="3">Class I SAM-dependent methyltransferase</fullName>
        <ecNumber evidence="3">2.1.1.-</ecNumber>
    </submittedName>
</protein>
<keyword evidence="3" id="KW-0489">Methyltransferase</keyword>
<feature type="domain" description="Methyltransferase putative zinc binding" evidence="1">
    <location>
        <begin position="23"/>
        <end position="75"/>
    </location>
</feature>
<dbReference type="Gene3D" id="3.40.50.720">
    <property type="entry name" value="NAD(P)-binding Rossmann-like Domain"/>
    <property type="match status" value="1"/>
</dbReference>
<dbReference type="SUPFAM" id="SSF53335">
    <property type="entry name" value="S-adenosyl-L-methionine-dependent methyltransferases"/>
    <property type="match status" value="1"/>
</dbReference>
<accession>A0ABW3VGK7</accession>
<sequence>MTDTLAGNAPPAEAEWDPVTTICRWCGTGAGELVLDLGRRPTSEFFPRLDDPGPDPLFPLRLWLCGHCGLAQLADDDEVPEQPVGIEPQALTDQRRDAVAAVREAGLLAGRTTVAEGPTPHGGSWLPDLAGLGITPAGAHGRADVVVDASFGLMHARDQAAALDGLLARLADDGLLLFGFHSLAAIVTHGQWNAVRHGHFAYYSTPTAVAMLADRGLTATDAWTFPLYGGTVLLAARRGGTPGASVTALVESELAAGVHDPGRVAGLQKAVETSTEALRRMVDDARARGERVLGYSAASRAVSLLHLAGLGPGTVDAVADASPAKQGCRMPGTGIPVVTPDDLAAARPGVVLLFVPDLLAEVRRDLPAVEAGGGRWVVAEQLG</sequence>
<dbReference type="GO" id="GO:0008168">
    <property type="term" value="F:methyltransferase activity"/>
    <property type="evidence" value="ECO:0007669"/>
    <property type="project" value="UniProtKB-KW"/>
</dbReference>
<dbReference type="Gene3D" id="6.20.50.110">
    <property type="entry name" value="Methyltransferase, zinc-binding domain"/>
    <property type="match status" value="1"/>
</dbReference>
<dbReference type="InterPro" id="IPR038576">
    <property type="entry name" value="Methyltransf_Zn-bd_dom_put_sf"/>
</dbReference>
<dbReference type="RefSeq" id="WP_346094527.1">
    <property type="nucleotide sequence ID" value="NZ_BAABKS010000101.1"/>
</dbReference>
<name>A0ABW3VGK7_9PSEU</name>
<organism evidence="3 4">
    <name type="scientific">Pseudonocardia benzenivorans</name>
    <dbReference type="NCBI Taxonomy" id="228005"/>
    <lineage>
        <taxon>Bacteria</taxon>
        <taxon>Bacillati</taxon>
        <taxon>Actinomycetota</taxon>
        <taxon>Actinomycetes</taxon>
        <taxon>Pseudonocardiales</taxon>
        <taxon>Pseudonocardiaceae</taxon>
        <taxon>Pseudonocardia</taxon>
    </lineage>
</organism>
<evidence type="ECO:0000313" key="3">
    <source>
        <dbReference type="EMBL" id="MFD1233976.1"/>
    </source>
</evidence>
<reference evidence="4" key="1">
    <citation type="journal article" date="2019" name="Int. J. Syst. Evol. Microbiol.">
        <title>The Global Catalogue of Microorganisms (GCM) 10K type strain sequencing project: providing services to taxonomists for standard genome sequencing and annotation.</title>
        <authorList>
            <consortium name="The Broad Institute Genomics Platform"/>
            <consortium name="The Broad Institute Genome Sequencing Center for Infectious Disease"/>
            <person name="Wu L."/>
            <person name="Ma J."/>
        </authorList>
    </citation>
    <scope>NUCLEOTIDE SEQUENCE [LARGE SCALE GENOMIC DNA]</scope>
    <source>
        <strain evidence="4">CCUG 49018</strain>
    </source>
</reference>
<evidence type="ECO:0000259" key="1">
    <source>
        <dbReference type="Pfam" id="PF08421"/>
    </source>
</evidence>
<evidence type="ECO:0000259" key="2">
    <source>
        <dbReference type="Pfam" id="PF08484"/>
    </source>
</evidence>
<dbReference type="GO" id="GO:0032259">
    <property type="term" value="P:methylation"/>
    <property type="evidence" value="ECO:0007669"/>
    <property type="project" value="UniProtKB-KW"/>
</dbReference>
<proteinExistence type="predicted"/>
<feature type="domain" description="C-methyltransferase" evidence="2">
    <location>
        <begin position="227"/>
        <end position="379"/>
    </location>
</feature>
<dbReference type="Gene3D" id="3.40.50.150">
    <property type="entry name" value="Vaccinia Virus protein VP39"/>
    <property type="match status" value="1"/>
</dbReference>
<dbReference type="Pfam" id="PF08484">
    <property type="entry name" value="Methyltransf_14"/>
    <property type="match status" value="1"/>
</dbReference>
<dbReference type="EC" id="2.1.1.-" evidence="3"/>
<evidence type="ECO:0000313" key="4">
    <source>
        <dbReference type="Proteomes" id="UP001597182"/>
    </source>
</evidence>
<dbReference type="EMBL" id="JBHTMB010000096">
    <property type="protein sequence ID" value="MFD1233976.1"/>
    <property type="molecule type" value="Genomic_DNA"/>
</dbReference>
<dbReference type="InterPro" id="IPR029063">
    <property type="entry name" value="SAM-dependent_MTases_sf"/>
</dbReference>
<keyword evidence="4" id="KW-1185">Reference proteome</keyword>
<dbReference type="Proteomes" id="UP001597182">
    <property type="component" value="Unassembled WGS sequence"/>
</dbReference>
<dbReference type="InterPro" id="IPR013691">
    <property type="entry name" value="MeTrfase_14"/>
</dbReference>